<keyword evidence="2" id="KW-0812">Transmembrane</keyword>
<evidence type="ECO:0000313" key="4">
    <source>
        <dbReference type="Proteomes" id="UP001263371"/>
    </source>
</evidence>
<protein>
    <submittedName>
        <fullName evidence="3">PepSY-associated TM helix domain-containing protein</fullName>
    </submittedName>
</protein>
<evidence type="ECO:0000256" key="1">
    <source>
        <dbReference type="SAM" id="MobiDB-lite"/>
    </source>
</evidence>
<evidence type="ECO:0000256" key="2">
    <source>
        <dbReference type="SAM" id="Phobius"/>
    </source>
</evidence>
<keyword evidence="2" id="KW-1133">Transmembrane helix</keyword>
<sequence>MTATDSPPAAAAPSPAVRPPGSAGWFTPLLRRLHFFAGLLVGPFILVAAVSGALYAVAPTLQKVMYAHELTAASDAPGVSLAAQIEAARAHLGDGSTPVAVRPAPEAGATTRVMFADETLPESTTRAIFVDPATTEIRGDLPAYGTSGALPLRHWISDLHRSLHLGDAGRWYSELAASWLGIVALAGLGLWIGRFVRSRRGRRDLVRPNRRHTGYRRLSGWHSAVGIWVVLGAVFLSATGITWSTFAGAHVSDLRAAVGEGTPTLTTSLDGAAAGGEHAGHAGHSAAAATGPADSATFDAVLAIAQRINVDSGDVEIKPPAAAGKAWVVQEIHRSFPTEVDAVAIDGSRMQVTDRVDFADYPLLAKLSRWGIDLHSGTMFGLANQLVLFALALGIAALVVLGYAMWWRRRPTRGLAAAPARGALGRAPWWGIAAVLVVAIAIGLFLPLVGYTLAAFVVIDVLVGWRARRAAPSGTRGTAAR</sequence>
<evidence type="ECO:0000313" key="3">
    <source>
        <dbReference type="EMBL" id="MDU0367751.1"/>
    </source>
</evidence>
<feature type="transmembrane region" description="Helical" evidence="2">
    <location>
        <begin position="386"/>
        <end position="406"/>
    </location>
</feature>
<dbReference type="RefSeq" id="WP_315994945.1">
    <property type="nucleotide sequence ID" value="NZ_JAWDIS010000002.1"/>
</dbReference>
<name>A0ABU3T8R8_9MICO</name>
<comment type="caution">
    <text evidence="3">The sequence shown here is derived from an EMBL/GenBank/DDBJ whole genome shotgun (WGS) entry which is preliminary data.</text>
</comment>
<dbReference type="Proteomes" id="UP001263371">
    <property type="component" value="Unassembled WGS sequence"/>
</dbReference>
<proteinExistence type="predicted"/>
<keyword evidence="4" id="KW-1185">Reference proteome</keyword>
<dbReference type="PANTHER" id="PTHR34219">
    <property type="entry name" value="IRON-REGULATED INNER MEMBRANE PROTEIN-RELATED"/>
    <property type="match status" value="1"/>
</dbReference>
<feature type="transmembrane region" description="Helical" evidence="2">
    <location>
        <begin position="35"/>
        <end position="58"/>
    </location>
</feature>
<keyword evidence="2" id="KW-0472">Membrane</keyword>
<dbReference type="PANTHER" id="PTHR34219:SF1">
    <property type="entry name" value="PEPSY DOMAIN-CONTAINING PROTEIN"/>
    <property type="match status" value="1"/>
</dbReference>
<feature type="transmembrane region" description="Helical" evidence="2">
    <location>
        <begin position="427"/>
        <end position="445"/>
    </location>
</feature>
<dbReference type="Pfam" id="PF03929">
    <property type="entry name" value="PepSY_TM"/>
    <property type="match status" value="1"/>
</dbReference>
<feature type="transmembrane region" description="Helical" evidence="2">
    <location>
        <begin position="176"/>
        <end position="197"/>
    </location>
</feature>
<dbReference type="EMBL" id="JAWDIS010000002">
    <property type="protein sequence ID" value="MDU0367751.1"/>
    <property type="molecule type" value="Genomic_DNA"/>
</dbReference>
<gene>
    <name evidence="3" type="ORF">RWH45_11040</name>
</gene>
<accession>A0ABU3T8R8</accession>
<dbReference type="InterPro" id="IPR005625">
    <property type="entry name" value="PepSY-ass_TM"/>
</dbReference>
<feature type="transmembrane region" description="Helical" evidence="2">
    <location>
        <begin position="218"/>
        <end position="243"/>
    </location>
</feature>
<organism evidence="3 4">
    <name type="scientific">Microbacterium galbum</name>
    <dbReference type="NCBI Taxonomy" id="3075994"/>
    <lineage>
        <taxon>Bacteria</taxon>
        <taxon>Bacillati</taxon>
        <taxon>Actinomycetota</taxon>
        <taxon>Actinomycetes</taxon>
        <taxon>Micrococcales</taxon>
        <taxon>Microbacteriaceae</taxon>
        <taxon>Microbacterium</taxon>
    </lineage>
</organism>
<feature type="compositionally biased region" description="Low complexity" evidence="1">
    <location>
        <begin position="271"/>
        <end position="288"/>
    </location>
</feature>
<reference evidence="3 4" key="1">
    <citation type="submission" date="2023-09" db="EMBL/GenBank/DDBJ databases">
        <title>Microbacterium fusihabitans sp. nov., Microbacterium phycihabitans sp. nov., and Microbacterium cervinum sp. nov., isolated from dried seaweeds of beach.</title>
        <authorList>
            <person name="Lee S.D."/>
        </authorList>
    </citation>
    <scope>NUCLEOTIDE SEQUENCE [LARGE SCALE GENOMIC DNA]</scope>
    <source>
        <strain evidence="3 4">KSW4-17</strain>
    </source>
</reference>
<feature type="region of interest" description="Disordered" evidence="1">
    <location>
        <begin position="269"/>
        <end position="288"/>
    </location>
</feature>